<organism evidence="1 2">
    <name type="scientific">Violaceomyces palustris</name>
    <dbReference type="NCBI Taxonomy" id="1673888"/>
    <lineage>
        <taxon>Eukaryota</taxon>
        <taxon>Fungi</taxon>
        <taxon>Dikarya</taxon>
        <taxon>Basidiomycota</taxon>
        <taxon>Ustilaginomycotina</taxon>
        <taxon>Ustilaginomycetes</taxon>
        <taxon>Violaceomycetales</taxon>
        <taxon>Violaceomycetaceae</taxon>
        <taxon>Violaceomyces</taxon>
    </lineage>
</organism>
<protein>
    <submittedName>
        <fullName evidence="1">Uncharacterized protein</fullName>
    </submittedName>
</protein>
<name>A0ACD0P073_9BASI</name>
<dbReference type="Proteomes" id="UP000245626">
    <property type="component" value="Unassembled WGS sequence"/>
</dbReference>
<evidence type="ECO:0000313" key="1">
    <source>
        <dbReference type="EMBL" id="PWN51390.1"/>
    </source>
</evidence>
<gene>
    <name evidence="1" type="ORF">IE53DRAFT_314011</name>
</gene>
<reference evidence="1 2" key="1">
    <citation type="journal article" date="2018" name="Mol. Biol. Evol.">
        <title>Broad Genomic Sampling Reveals a Smut Pathogenic Ancestry of the Fungal Clade Ustilaginomycotina.</title>
        <authorList>
            <person name="Kijpornyongpan T."/>
            <person name="Mondo S.J."/>
            <person name="Barry K."/>
            <person name="Sandor L."/>
            <person name="Lee J."/>
            <person name="Lipzen A."/>
            <person name="Pangilinan J."/>
            <person name="LaButti K."/>
            <person name="Hainaut M."/>
            <person name="Henrissat B."/>
            <person name="Grigoriev I.V."/>
            <person name="Spatafora J.W."/>
            <person name="Aime M.C."/>
        </authorList>
    </citation>
    <scope>NUCLEOTIDE SEQUENCE [LARGE SCALE GENOMIC DNA]</scope>
    <source>
        <strain evidence="1 2">SA 807</strain>
    </source>
</reference>
<dbReference type="EMBL" id="KZ819847">
    <property type="protein sequence ID" value="PWN51390.1"/>
    <property type="molecule type" value="Genomic_DNA"/>
</dbReference>
<accession>A0ACD0P073</accession>
<sequence>MSLFKKFDPKQDVSSSTAVKSSVQRGMRSKLLDQYQALASDDNALLEQIWPKKEQITLVKFSREHVQMLVYKSEPIFFQHFDGPYLPTLHLLHRYPFLLPKIQVDSGAIRFLLSGANIMSPGLTSAGGKLPDPSAGETPLEVGAPVAVMAQGKEEIVAVGIMKMSSEDIRKTGKGIGVDNIHYIGDDLWMACARGGI</sequence>
<evidence type="ECO:0000313" key="2">
    <source>
        <dbReference type="Proteomes" id="UP000245626"/>
    </source>
</evidence>
<keyword evidence="2" id="KW-1185">Reference proteome</keyword>
<proteinExistence type="predicted"/>